<dbReference type="PANTHER" id="PTHR30435:SF18">
    <property type="entry name" value="FLAGELLAR BASAL-BODY ROD PROTEIN FLGF"/>
    <property type="match status" value="1"/>
</dbReference>
<dbReference type="InterPro" id="IPR020013">
    <property type="entry name" value="Flagellar_FlgE/F/G"/>
</dbReference>
<gene>
    <name evidence="10" type="ORF">AB3G37_00180</name>
</gene>
<keyword evidence="10" id="KW-0969">Cilium</keyword>
<feature type="domain" description="Flagellar hook protein FlgE/F/G-like D1" evidence="9">
    <location>
        <begin position="81"/>
        <end position="143"/>
    </location>
</feature>
<dbReference type="GO" id="GO:0071978">
    <property type="term" value="P:bacterial-type flagellum-dependent swarming motility"/>
    <property type="evidence" value="ECO:0007669"/>
    <property type="project" value="TreeGrafter"/>
</dbReference>
<feature type="domain" description="Flagellar basal body rod protein N-terminal" evidence="7">
    <location>
        <begin position="5"/>
        <end position="35"/>
    </location>
</feature>
<evidence type="ECO:0000256" key="6">
    <source>
        <dbReference type="RuleBase" id="RU362116"/>
    </source>
</evidence>
<dbReference type="PANTHER" id="PTHR30435">
    <property type="entry name" value="FLAGELLAR PROTEIN"/>
    <property type="match status" value="1"/>
</dbReference>
<dbReference type="NCBIfam" id="TIGR03506">
    <property type="entry name" value="FlgEFG_subfam"/>
    <property type="match status" value="1"/>
</dbReference>
<dbReference type="RefSeq" id="WP_369789330.1">
    <property type="nucleotide sequence ID" value="NZ_CP165628.1"/>
</dbReference>
<dbReference type="EMBL" id="CP165628">
    <property type="protein sequence ID" value="XDU72588.1"/>
    <property type="molecule type" value="Genomic_DNA"/>
</dbReference>
<evidence type="ECO:0000256" key="1">
    <source>
        <dbReference type="ARBA" id="ARBA00004117"/>
    </source>
</evidence>
<dbReference type="InterPro" id="IPR001444">
    <property type="entry name" value="Flag_bb_rod_N"/>
</dbReference>
<proteinExistence type="inferred from homology"/>
<evidence type="ECO:0000259" key="7">
    <source>
        <dbReference type="Pfam" id="PF00460"/>
    </source>
</evidence>
<evidence type="ECO:0000313" key="10">
    <source>
        <dbReference type="EMBL" id="XDU72588.1"/>
    </source>
</evidence>
<dbReference type="NCBIfam" id="NF009280">
    <property type="entry name" value="PRK12640.1"/>
    <property type="match status" value="1"/>
</dbReference>
<dbReference type="InterPro" id="IPR053967">
    <property type="entry name" value="LlgE_F_G-like_D1"/>
</dbReference>
<dbReference type="Pfam" id="PF22692">
    <property type="entry name" value="LlgE_F_G_D1"/>
    <property type="match status" value="1"/>
</dbReference>
<organism evidence="10">
    <name type="scientific">Rouxiella sp. WC2420</name>
    <dbReference type="NCBI Taxonomy" id="3234145"/>
    <lineage>
        <taxon>Bacteria</taxon>
        <taxon>Pseudomonadati</taxon>
        <taxon>Pseudomonadota</taxon>
        <taxon>Gammaproteobacteria</taxon>
        <taxon>Enterobacterales</taxon>
        <taxon>Yersiniaceae</taxon>
        <taxon>Rouxiella</taxon>
    </lineage>
</organism>
<evidence type="ECO:0000256" key="2">
    <source>
        <dbReference type="ARBA" id="ARBA00009677"/>
    </source>
</evidence>
<dbReference type="InterPro" id="IPR010930">
    <property type="entry name" value="Flg_bb/hook_C_dom"/>
</dbReference>
<name>A0AB39VS57_9GAMM</name>
<evidence type="ECO:0000256" key="4">
    <source>
        <dbReference type="ARBA" id="ARBA00038560"/>
    </source>
</evidence>
<comment type="similarity">
    <text evidence="2 6">Belongs to the flagella basal body rod proteins family.</text>
</comment>
<reference evidence="10" key="1">
    <citation type="submission" date="2024-07" db="EMBL/GenBank/DDBJ databases">
        <authorList>
            <person name="Biller S.J."/>
        </authorList>
    </citation>
    <scope>NUCLEOTIDE SEQUENCE</scope>
    <source>
        <strain evidence="10">WC2420</strain>
    </source>
</reference>
<comment type="subcellular location">
    <subcellularLocation>
        <location evidence="1 6">Bacterial flagellum basal body</location>
    </subcellularLocation>
</comment>
<dbReference type="InterPro" id="IPR037925">
    <property type="entry name" value="FlgE/F/G-like"/>
</dbReference>
<comment type="subunit">
    <text evidence="4 6">The basal body constitutes a major portion of the flagellar organelle and consists of five rings (E,L,P,S, and M) mounted on a central rod. The rod consists of about 26 subunits of FlgG in the distal portion, and FlgB, FlgC and FlgF are thought to build up the proximal portion of the rod with about 6 subunits each.</text>
</comment>
<sequence>MDHLIYTAVSGATRSLDQQAIHANNLSNVNTQGFRADLESAQAQRITGAGYNTRYLVEEKNAGVDLTQGHADVTGRDLDIAIRGAGLIAVNSDAGEAYTRNGLMNVNDSGELTIGGLAVLGDSGPIILPPYKHISVGSDGTISIIPADGDVSAEQDIDRIKLVDIAAKSLHKNAQGWLVASGRALARNDGVELEARHLEGSNVSAVSEMTASIALTRQFEAQIKMMKVAEELAEAGDRLLRNS</sequence>
<protein>
    <recommendedName>
        <fullName evidence="5 6">Flagellar basal-body rod protein FlgF</fullName>
    </recommendedName>
</protein>
<evidence type="ECO:0000256" key="5">
    <source>
        <dbReference type="ARBA" id="ARBA00040228"/>
    </source>
</evidence>
<dbReference type="Pfam" id="PF06429">
    <property type="entry name" value="Flg_bbr_C"/>
    <property type="match status" value="1"/>
</dbReference>
<keyword evidence="3 6" id="KW-0975">Bacterial flagellum</keyword>
<accession>A0AB39VS57</accession>
<evidence type="ECO:0000259" key="9">
    <source>
        <dbReference type="Pfam" id="PF22692"/>
    </source>
</evidence>
<keyword evidence="10" id="KW-0282">Flagellum</keyword>
<dbReference type="GO" id="GO:0030694">
    <property type="term" value="C:bacterial-type flagellum basal body, rod"/>
    <property type="evidence" value="ECO:0007669"/>
    <property type="project" value="UniProtKB-UniRule"/>
</dbReference>
<dbReference type="Pfam" id="PF00460">
    <property type="entry name" value="Flg_bb_rod"/>
    <property type="match status" value="1"/>
</dbReference>
<evidence type="ECO:0000256" key="3">
    <source>
        <dbReference type="ARBA" id="ARBA00023143"/>
    </source>
</evidence>
<dbReference type="SUPFAM" id="SSF117143">
    <property type="entry name" value="Flagellar hook protein flgE"/>
    <property type="match status" value="1"/>
</dbReference>
<dbReference type="AlphaFoldDB" id="A0AB39VS57"/>
<feature type="domain" description="Flagellar basal-body/hook protein C-terminal" evidence="8">
    <location>
        <begin position="197"/>
        <end position="238"/>
    </location>
</feature>
<keyword evidence="10" id="KW-0966">Cell projection</keyword>
<evidence type="ECO:0000259" key="8">
    <source>
        <dbReference type="Pfam" id="PF06429"/>
    </source>
</evidence>